<dbReference type="PaxDb" id="4097-A0A1S4CF15"/>
<organism evidence="2">
    <name type="scientific">Nicotiana tabacum</name>
    <name type="common">Common tobacco</name>
    <dbReference type="NCBI Taxonomy" id="4097"/>
    <lineage>
        <taxon>Eukaryota</taxon>
        <taxon>Viridiplantae</taxon>
        <taxon>Streptophyta</taxon>
        <taxon>Embryophyta</taxon>
        <taxon>Tracheophyta</taxon>
        <taxon>Spermatophyta</taxon>
        <taxon>Magnoliopsida</taxon>
        <taxon>eudicotyledons</taxon>
        <taxon>Gunneridae</taxon>
        <taxon>Pentapetalae</taxon>
        <taxon>asterids</taxon>
        <taxon>lamiids</taxon>
        <taxon>Solanales</taxon>
        <taxon>Solanaceae</taxon>
        <taxon>Nicotianoideae</taxon>
        <taxon>Nicotianeae</taxon>
        <taxon>Nicotiana</taxon>
    </lineage>
</organism>
<dbReference type="AlphaFoldDB" id="A0A1S4CF15"/>
<feature type="compositionally biased region" description="Basic and acidic residues" evidence="1">
    <location>
        <begin position="16"/>
        <end position="29"/>
    </location>
</feature>
<feature type="compositionally biased region" description="Basic and acidic residues" evidence="1">
    <location>
        <begin position="56"/>
        <end position="65"/>
    </location>
</feature>
<feature type="compositionally biased region" description="Basic and acidic residues" evidence="1">
    <location>
        <begin position="86"/>
        <end position="95"/>
    </location>
</feature>
<dbReference type="RefSeq" id="XP_016499738.1">
    <property type="nucleotide sequence ID" value="XM_016644252.1"/>
</dbReference>
<dbReference type="KEGG" id="nta:107818268"/>
<evidence type="ECO:0000313" key="2">
    <source>
        <dbReference type="RefSeq" id="XP_016499738.1"/>
    </source>
</evidence>
<protein>
    <submittedName>
        <fullName evidence="2">Uncharacterized protein</fullName>
    </submittedName>
</protein>
<gene>
    <name evidence="2" type="primary">LOC107818268</name>
</gene>
<name>A0A1S4CF15_TOBAC</name>
<proteinExistence type="predicted"/>
<accession>A0A1S4CF15</accession>
<feature type="compositionally biased region" description="Low complexity" evidence="1">
    <location>
        <begin position="97"/>
        <end position="112"/>
    </location>
</feature>
<evidence type="ECO:0000256" key="1">
    <source>
        <dbReference type="SAM" id="MobiDB-lite"/>
    </source>
</evidence>
<feature type="region of interest" description="Disordered" evidence="1">
    <location>
        <begin position="1"/>
        <end position="37"/>
    </location>
</feature>
<reference evidence="2" key="1">
    <citation type="submission" date="2025-08" db="UniProtKB">
        <authorList>
            <consortium name="RefSeq"/>
        </authorList>
    </citation>
    <scope>IDENTIFICATION</scope>
</reference>
<feature type="compositionally biased region" description="Polar residues" evidence="1">
    <location>
        <begin position="1"/>
        <end position="12"/>
    </location>
</feature>
<sequence length="123" mass="13237">MPQFTAPQQTMVKSKGGSEKQKGKAESSRGRGRGQIKLTPAIRKSIGQIRKNIRVADRAASHSEGSEYVPSREASETDSMPTHVADFPRRFHLTDEPTPLTSPASPTTSESSDGSAEIASPML</sequence>
<feature type="region of interest" description="Disordered" evidence="1">
    <location>
        <begin position="56"/>
        <end position="123"/>
    </location>
</feature>